<dbReference type="EMBL" id="FOCP01000003">
    <property type="protein sequence ID" value="SEM84242.1"/>
    <property type="molecule type" value="Genomic_DNA"/>
</dbReference>
<evidence type="ECO:0000313" key="2">
    <source>
        <dbReference type="Proteomes" id="UP000199459"/>
    </source>
</evidence>
<protein>
    <submittedName>
        <fullName evidence="1">Uncharacterized protein</fullName>
    </submittedName>
</protein>
<gene>
    <name evidence="1" type="ORF">SAMN05216325_10321</name>
</gene>
<dbReference type="AlphaFoldDB" id="A0A1H8BN99"/>
<sequence>MLLVIPYEKIVFSVMYLLPKGYFKSERENVFVKSMANSRRHGGKS</sequence>
<evidence type="ECO:0000313" key="1">
    <source>
        <dbReference type="EMBL" id="SEM84242.1"/>
    </source>
</evidence>
<dbReference type="Proteomes" id="UP000199459">
    <property type="component" value="Unassembled WGS sequence"/>
</dbReference>
<proteinExistence type="predicted"/>
<organism evidence="1 2">
    <name type="scientific">Nitrosomonas marina</name>
    <dbReference type="NCBI Taxonomy" id="917"/>
    <lineage>
        <taxon>Bacteria</taxon>
        <taxon>Pseudomonadati</taxon>
        <taxon>Pseudomonadota</taxon>
        <taxon>Betaproteobacteria</taxon>
        <taxon>Nitrosomonadales</taxon>
        <taxon>Nitrosomonadaceae</taxon>
        <taxon>Nitrosomonas</taxon>
    </lineage>
</organism>
<accession>A0A1H8BN99</accession>
<name>A0A1H8BN99_9PROT</name>
<reference evidence="1 2" key="1">
    <citation type="submission" date="2016-10" db="EMBL/GenBank/DDBJ databases">
        <authorList>
            <person name="de Groot N.N."/>
        </authorList>
    </citation>
    <scope>NUCLEOTIDE SEQUENCE [LARGE SCALE GENOMIC DNA]</scope>
    <source>
        <strain evidence="1 2">Nm22</strain>
    </source>
</reference>